<evidence type="ECO:0008006" key="3">
    <source>
        <dbReference type="Google" id="ProtNLM"/>
    </source>
</evidence>
<organism evidence="1 2">
    <name type="scientific">Candidatus Giovannonibacteria bacterium RIFCSPHIGHO2_01_FULL_45_23</name>
    <dbReference type="NCBI Taxonomy" id="1798325"/>
    <lineage>
        <taxon>Bacteria</taxon>
        <taxon>Candidatus Giovannoniibacteriota</taxon>
    </lineage>
</organism>
<dbReference type="SUPFAM" id="SSF53335">
    <property type="entry name" value="S-adenosyl-L-methionine-dependent methyltransferases"/>
    <property type="match status" value="1"/>
</dbReference>
<dbReference type="CDD" id="cd02440">
    <property type="entry name" value="AdoMet_MTases"/>
    <property type="match status" value="1"/>
</dbReference>
<dbReference type="STRING" id="1798325.A2834_03315"/>
<gene>
    <name evidence="1" type="ORF">A2834_03315</name>
</gene>
<name>A0A1F5VG91_9BACT</name>
<dbReference type="AlphaFoldDB" id="A0A1F5VG91"/>
<accession>A0A1F5VG91</accession>
<dbReference type="InterPro" id="IPR029063">
    <property type="entry name" value="SAM-dependent_MTases_sf"/>
</dbReference>
<sequence length="200" mass="23601">MSDLIYRSPLLYRLAIFFLYRGDYSERYEILDRFIKERSSVVELCCGPGDFYRGFLKKKNVNYLGVDNSADFIKRCKKKGINVIWGDVSQFNFIKSDYYIIISSLYQFHPDIRELINKMLQYAKCVLISEPIKNISNSKYKIISKIAAYLTNKKNYENNFHFTEKSLDTMMLAGFKNKIVYVQTTKNGREKIYVLKNESN</sequence>
<proteinExistence type="predicted"/>
<dbReference type="InterPro" id="IPR010743">
    <property type="entry name" value="Methionine_synth_MetW"/>
</dbReference>
<dbReference type="Gene3D" id="3.40.50.150">
    <property type="entry name" value="Vaccinia Virus protein VP39"/>
    <property type="match status" value="1"/>
</dbReference>
<reference evidence="1 2" key="1">
    <citation type="journal article" date="2016" name="Nat. Commun.">
        <title>Thousands of microbial genomes shed light on interconnected biogeochemical processes in an aquifer system.</title>
        <authorList>
            <person name="Anantharaman K."/>
            <person name="Brown C.T."/>
            <person name="Hug L.A."/>
            <person name="Sharon I."/>
            <person name="Castelle C.J."/>
            <person name="Probst A.J."/>
            <person name="Thomas B.C."/>
            <person name="Singh A."/>
            <person name="Wilkins M.J."/>
            <person name="Karaoz U."/>
            <person name="Brodie E.L."/>
            <person name="Williams K.H."/>
            <person name="Hubbard S.S."/>
            <person name="Banfield J.F."/>
        </authorList>
    </citation>
    <scope>NUCLEOTIDE SEQUENCE [LARGE SCALE GENOMIC DNA]</scope>
</reference>
<protein>
    <recommendedName>
        <fullName evidence="3">Methyltransferase domain-containing protein</fullName>
    </recommendedName>
</protein>
<evidence type="ECO:0000313" key="2">
    <source>
        <dbReference type="Proteomes" id="UP000179251"/>
    </source>
</evidence>
<dbReference type="Proteomes" id="UP000179251">
    <property type="component" value="Unassembled WGS sequence"/>
</dbReference>
<comment type="caution">
    <text evidence="1">The sequence shown here is derived from an EMBL/GenBank/DDBJ whole genome shotgun (WGS) entry which is preliminary data.</text>
</comment>
<dbReference type="Pfam" id="PF07021">
    <property type="entry name" value="MetW"/>
    <property type="match status" value="1"/>
</dbReference>
<evidence type="ECO:0000313" key="1">
    <source>
        <dbReference type="EMBL" id="OGF62469.1"/>
    </source>
</evidence>
<dbReference type="EMBL" id="MFHD01000017">
    <property type="protein sequence ID" value="OGF62469.1"/>
    <property type="molecule type" value="Genomic_DNA"/>
</dbReference>